<evidence type="ECO:0000313" key="2">
    <source>
        <dbReference type="EMBL" id="SDQ29935.1"/>
    </source>
</evidence>
<protein>
    <recommendedName>
        <fullName evidence="1">DUF6199 domain-containing protein</fullName>
    </recommendedName>
</protein>
<reference evidence="3" key="1">
    <citation type="submission" date="2016-10" db="EMBL/GenBank/DDBJ databases">
        <authorList>
            <person name="Varghese N."/>
            <person name="Submissions S."/>
        </authorList>
    </citation>
    <scope>NUCLEOTIDE SEQUENCE [LARGE SCALE GENOMIC DNA]</scope>
    <source>
        <strain evidence="3">DSM 24767</strain>
    </source>
</reference>
<sequence length="100" mass="10813">MVVSKLLKLCYAVTVLYGSVTALSPKRSLAVSLRCWYCGFENVSELEPKPWYVRATRAVGVGMIAAGVAGFVLEDRARVIEPGEGKNESLESTETGDVDT</sequence>
<proteinExistence type="predicted"/>
<organism evidence="2 3">
    <name type="scientific">Natronobacterium texcoconense</name>
    <dbReference type="NCBI Taxonomy" id="1095778"/>
    <lineage>
        <taxon>Archaea</taxon>
        <taxon>Methanobacteriati</taxon>
        <taxon>Methanobacteriota</taxon>
        <taxon>Stenosarchaea group</taxon>
        <taxon>Halobacteria</taxon>
        <taxon>Halobacteriales</taxon>
        <taxon>Natrialbaceae</taxon>
        <taxon>Natronobacterium</taxon>
    </lineage>
</organism>
<evidence type="ECO:0000313" key="3">
    <source>
        <dbReference type="Proteomes" id="UP000198848"/>
    </source>
</evidence>
<gene>
    <name evidence="2" type="ORF">SAMN04489842_0400</name>
</gene>
<evidence type="ECO:0000259" key="1">
    <source>
        <dbReference type="Pfam" id="PF19701"/>
    </source>
</evidence>
<accession>A0A1H0ZR17</accession>
<name>A0A1H0ZR17_NATTX</name>
<dbReference type="Pfam" id="PF19701">
    <property type="entry name" value="DUF6199"/>
    <property type="match status" value="1"/>
</dbReference>
<dbReference type="STRING" id="1095778.SAMN04489842_0400"/>
<dbReference type="RefSeq" id="WP_090376562.1">
    <property type="nucleotide sequence ID" value="NZ_FNLC01000001.1"/>
</dbReference>
<dbReference type="Proteomes" id="UP000198848">
    <property type="component" value="Unassembled WGS sequence"/>
</dbReference>
<dbReference type="AlphaFoldDB" id="A0A1H0ZR17"/>
<dbReference type="EMBL" id="FNLC01000001">
    <property type="protein sequence ID" value="SDQ29935.1"/>
    <property type="molecule type" value="Genomic_DNA"/>
</dbReference>
<keyword evidence="3" id="KW-1185">Reference proteome</keyword>
<dbReference type="InterPro" id="IPR045679">
    <property type="entry name" value="DUF6199"/>
</dbReference>
<feature type="domain" description="DUF6199" evidence="1">
    <location>
        <begin position="13"/>
        <end position="73"/>
    </location>
</feature>